<dbReference type="AlphaFoldDB" id="A0ABD0KXU1"/>
<feature type="compositionally biased region" description="Low complexity" evidence="1">
    <location>
        <begin position="87"/>
        <end position="101"/>
    </location>
</feature>
<sequence>MHTPATHSTARKSRSRDEWNVDFMNSYLPDRNRRRSAGERRVTFKGDSPRVASGHMRPVTVHCVDRPAAGDMLPSPRGQQSPLLPQRSTSASSRRTSMSRTGRGRPRTVSAKFRSRPLGADIYPTLGNSDIDREKAYFRSGIGLINYLFSTTPRTLSARWRAMAPEGESPTGDSFCRSSRAESHMNNAQLAKVYHVVPERVVSARAPLGGQSLLLQQLNQSLCDRRVTYTHRIASVGVGDENEEDVKPDPAEPTTQSPLLKYRVDPLEHSAEWLEETKTKHEESVAILSQQLKSMLEDSPRASATLPQEHGSREFADDSPKVSNTPTKVEVPRATPETLVQARSGGIEGTGTGLSRPSSLSTDSRNDNSSRMKMVQCEVLGPYSCADCTKLRLSERQQQEQRALFPGLSVHPRTLVAPQLLKRITSTLPPALTGEKYRLDCGCAISLHRDFLFPVIVTDHDVHSRLCAVKRGPAKTPSAGRSSTSREELHSQGSLPTGMEDGRGVEAGHGTLGVEEPEEEEVSMSPADMRVTVRYNTPSPEQKGVFIT</sequence>
<keyword evidence="3" id="KW-1185">Reference proteome</keyword>
<organism evidence="2 3">
    <name type="scientific">Batillaria attramentaria</name>
    <dbReference type="NCBI Taxonomy" id="370345"/>
    <lineage>
        <taxon>Eukaryota</taxon>
        <taxon>Metazoa</taxon>
        <taxon>Spiralia</taxon>
        <taxon>Lophotrochozoa</taxon>
        <taxon>Mollusca</taxon>
        <taxon>Gastropoda</taxon>
        <taxon>Caenogastropoda</taxon>
        <taxon>Sorbeoconcha</taxon>
        <taxon>Cerithioidea</taxon>
        <taxon>Batillariidae</taxon>
        <taxon>Batillaria</taxon>
    </lineage>
</organism>
<feature type="compositionally biased region" description="Basic and acidic residues" evidence="1">
    <location>
        <begin position="36"/>
        <end position="48"/>
    </location>
</feature>
<evidence type="ECO:0000313" key="2">
    <source>
        <dbReference type="EMBL" id="KAK7492029.1"/>
    </source>
</evidence>
<evidence type="ECO:0000313" key="3">
    <source>
        <dbReference type="Proteomes" id="UP001519460"/>
    </source>
</evidence>
<dbReference type="Proteomes" id="UP001519460">
    <property type="component" value="Unassembled WGS sequence"/>
</dbReference>
<accession>A0ABD0KXU1</accession>
<proteinExistence type="predicted"/>
<evidence type="ECO:0000256" key="1">
    <source>
        <dbReference type="SAM" id="MobiDB-lite"/>
    </source>
</evidence>
<protein>
    <submittedName>
        <fullName evidence="2">Uncharacterized protein</fullName>
    </submittedName>
</protein>
<feature type="compositionally biased region" description="Basic and acidic residues" evidence="1">
    <location>
        <begin position="310"/>
        <end position="320"/>
    </location>
</feature>
<feature type="compositionally biased region" description="Polar residues" evidence="1">
    <location>
        <begin position="353"/>
        <end position="363"/>
    </location>
</feature>
<feature type="region of interest" description="Disordered" evidence="1">
    <location>
        <begin position="472"/>
        <end position="548"/>
    </location>
</feature>
<comment type="caution">
    <text evidence="2">The sequence shown here is derived from an EMBL/GenBank/DDBJ whole genome shotgun (WGS) entry which is preliminary data.</text>
</comment>
<gene>
    <name evidence="2" type="ORF">BaRGS_00016693</name>
</gene>
<dbReference type="EMBL" id="JACVVK020000107">
    <property type="protein sequence ID" value="KAK7492029.1"/>
    <property type="molecule type" value="Genomic_DNA"/>
</dbReference>
<feature type="region of interest" description="Disordered" evidence="1">
    <location>
        <begin position="30"/>
        <end position="110"/>
    </location>
</feature>
<name>A0ABD0KXU1_9CAEN</name>
<reference evidence="2 3" key="1">
    <citation type="journal article" date="2023" name="Sci. Data">
        <title>Genome assembly of the Korean intertidal mud-creeper Batillaria attramentaria.</title>
        <authorList>
            <person name="Patra A.K."/>
            <person name="Ho P.T."/>
            <person name="Jun S."/>
            <person name="Lee S.J."/>
            <person name="Kim Y."/>
            <person name="Won Y.J."/>
        </authorList>
    </citation>
    <scope>NUCLEOTIDE SEQUENCE [LARGE SCALE GENOMIC DNA]</scope>
    <source>
        <strain evidence="2">Wonlab-2016</strain>
    </source>
</reference>
<feature type="region of interest" description="Disordered" evidence="1">
    <location>
        <begin position="296"/>
        <end position="369"/>
    </location>
</feature>